<comment type="caution">
    <text evidence="2">The sequence shown here is derived from an EMBL/GenBank/DDBJ whole genome shotgun (WGS) entry which is preliminary data.</text>
</comment>
<keyword evidence="2" id="KW-0808">Transferase</keyword>
<dbReference type="Proteomes" id="UP000738376">
    <property type="component" value="Unassembled WGS sequence"/>
</dbReference>
<dbReference type="InterPro" id="IPR006342">
    <property type="entry name" value="FkbM_mtfrase"/>
</dbReference>
<dbReference type="SUPFAM" id="SSF53335">
    <property type="entry name" value="S-adenosyl-L-methionine-dependent methyltransferases"/>
    <property type="match status" value="1"/>
</dbReference>
<dbReference type="Gene3D" id="3.40.50.150">
    <property type="entry name" value="Vaccinia Virus protein VP39"/>
    <property type="match status" value="1"/>
</dbReference>
<dbReference type="InterPro" id="IPR053188">
    <property type="entry name" value="FkbM_Methyltransferase"/>
</dbReference>
<keyword evidence="3" id="KW-1185">Reference proteome</keyword>
<reference evidence="2 3" key="1">
    <citation type="submission" date="2020-03" db="EMBL/GenBank/DDBJ databases">
        <title>Draft Genome Sequence of 2-Methylisoborneol Producing Pseudanabaena yagii Strain GIHE-NHR1 Isolated from North Han River in South Korea.</title>
        <authorList>
            <person name="Jeong J."/>
        </authorList>
    </citation>
    <scope>NUCLEOTIDE SEQUENCE [LARGE SCALE GENOMIC DNA]</scope>
    <source>
        <strain evidence="2 3">GIHE-NHR1</strain>
    </source>
</reference>
<name>A0ABX1LKI6_9CYAN</name>
<feature type="domain" description="Methyltransferase FkbM" evidence="1">
    <location>
        <begin position="61"/>
        <end position="231"/>
    </location>
</feature>
<dbReference type="Pfam" id="PF05050">
    <property type="entry name" value="Methyltransf_21"/>
    <property type="match status" value="1"/>
</dbReference>
<dbReference type="EMBL" id="JAAVJL010000001">
    <property type="protein sequence ID" value="NMF56630.1"/>
    <property type="molecule type" value="Genomic_DNA"/>
</dbReference>
<dbReference type="InterPro" id="IPR029063">
    <property type="entry name" value="SAM-dependent_MTases_sf"/>
</dbReference>
<evidence type="ECO:0000313" key="3">
    <source>
        <dbReference type="Proteomes" id="UP000738376"/>
    </source>
</evidence>
<keyword evidence="2" id="KW-0489">Methyltransferase</keyword>
<sequence length="257" mass="28981">MRLELLYNPRLLIERLAVESLRYRRLGKLKGTIASSLLIGHIDSLELLELTQKQSPQIIYDIGANVGTWTALAKATLPSSIIYAFEPLIIHCKIFKEQIIATHKDVSANIHLHQVALGATKEQKNIKVASFSDASSLLSFANATYQFFGITQEREELVNVVVLDDYVISNKLPLPDLIKLDIQGYELEALKGANECLRHAKYIIIEVSFVEFYQDQPLFHDIVNFLAAKNFYLYALGVNTPTGKELSQTDALFIRKT</sequence>
<protein>
    <submittedName>
        <fullName evidence="2">FkbM family methyltransferase</fullName>
    </submittedName>
</protein>
<gene>
    <name evidence="2" type="ORF">HC246_00940</name>
</gene>
<dbReference type="NCBIfam" id="TIGR01444">
    <property type="entry name" value="fkbM_fam"/>
    <property type="match status" value="1"/>
</dbReference>
<dbReference type="RefSeq" id="WP_169361754.1">
    <property type="nucleotide sequence ID" value="NZ_JAAVJL010000001.1"/>
</dbReference>
<accession>A0ABX1LKI6</accession>
<dbReference type="GO" id="GO:0032259">
    <property type="term" value="P:methylation"/>
    <property type="evidence" value="ECO:0007669"/>
    <property type="project" value="UniProtKB-KW"/>
</dbReference>
<dbReference type="PANTHER" id="PTHR36973:SF4">
    <property type="entry name" value="NODULATION PROTEIN"/>
    <property type="match status" value="1"/>
</dbReference>
<proteinExistence type="predicted"/>
<dbReference type="PANTHER" id="PTHR36973">
    <property type="entry name" value="SLL1456 PROTEIN-RELATED"/>
    <property type="match status" value="1"/>
</dbReference>
<dbReference type="GO" id="GO:0008168">
    <property type="term" value="F:methyltransferase activity"/>
    <property type="evidence" value="ECO:0007669"/>
    <property type="project" value="UniProtKB-KW"/>
</dbReference>
<evidence type="ECO:0000259" key="1">
    <source>
        <dbReference type="Pfam" id="PF05050"/>
    </source>
</evidence>
<evidence type="ECO:0000313" key="2">
    <source>
        <dbReference type="EMBL" id="NMF56630.1"/>
    </source>
</evidence>
<organism evidence="2 3">
    <name type="scientific">Pseudanabaena yagii GIHE-NHR1</name>
    <dbReference type="NCBI Taxonomy" id="2722753"/>
    <lineage>
        <taxon>Bacteria</taxon>
        <taxon>Bacillati</taxon>
        <taxon>Cyanobacteriota</taxon>
        <taxon>Cyanophyceae</taxon>
        <taxon>Pseudanabaenales</taxon>
        <taxon>Pseudanabaenaceae</taxon>
        <taxon>Pseudanabaena</taxon>
        <taxon>Pseudanabaena yagii</taxon>
    </lineage>
</organism>